<comment type="subcellular location">
    <subcellularLocation>
        <location evidence="1">Secreted</location>
    </subcellularLocation>
</comment>
<organism evidence="5 6">
    <name type="scientific">Asbolus verrucosus</name>
    <name type="common">Desert ironclad beetle</name>
    <dbReference type="NCBI Taxonomy" id="1661398"/>
    <lineage>
        <taxon>Eukaryota</taxon>
        <taxon>Metazoa</taxon>
        <taxon>Ecdysozoa</taxon>
        <taxon>Arthropoda</taxon>
        <taxon>Hexapoda</taxon>
        <taxon>Insecta</taxon>
        <taxon>Pterygota</taxon>
        <taxon>Neoptera</taxon>
        <taxon>Endopterygota</taxon>
        <taxon>Coleoptera</taxon>
        <taxon>Polyphaga</taxon>
        <taxon>Cucujiformia</taxon>
        <taxon>Tenebrionidae</taxon>
        <taxon>Pimeliinae</taxon>
        <taxon>Asbolus</taxon>
    </lineage>
</organism>
<proteinExistence type="inferred from homology"/>
<comment type="caution">
    <text evidence="5">The sequence shown here is derived from an EMBL/GenBank/DDBJ whole genome shotgun (WGS) entry which is preliminary data.</text>
</comment>
<dbReference type="AlphaFoldDB" id="A0A482VAK7"/>
<feature type="non-terminal residue" evidence="5">
    <location>
        <position position="1"/>
    </location>
</feature>
<evidence type="ECO:0000256" key="2">
    <source>
        <dbReference type="ARBA" id="ARBA00008098"/>
    </source>
</evidence>
<accession>A0A482VAK7</accession>
<dbReference type="PANTHER" id="PTHR11857">
    <property type="entry name" value="ODORANT BINDING PROTEIN-RELATED"/>
    <property type="match status" value="1"/>
</dbReference>
<dbReference type="SMART" id="SM00708">
    <property type="entry name" value="PhBP"/>
    <property type="match status" value="1"/>
</dbReference>
<dbReference type="GO" id="GO:0007608">
    <property type="term" value="P:sensory perception of smell"/>
    <property type="evidence" value="ECO:0007669"/>
    <property type="project" value="TreeGrafter"/>
</dbReference>
<dbReference type="GO" id="GO:0005549">
    <property type="term" value="F:odorant binding"/>
    <property type="evidence" value="ECO:0007669"/>
    <property type="project" value="InterPro"/>
</dbReference>
<dbReference type="GO" id="GO:0005615">
    <property type="term" value="C:extracellular space"/>
    <property type="evidence" value="ECO:0007669"/>
    <property type="project" value="TreeGrafter"/>
</dbReference>
<evidence type="ECO:0000256" key="1">
    <source>
        <dbReference type="ARBA" id="ARBA00004613"/>
    </source>
</evidence>
<dbReference type="Pfam" id="PF01395">
    <property type="entry name" value="PBP_GOBP"/>
    <property type="match status" value="1"/>
</dbReference>
<keyword evidence="3" id="KW-0964">Secreted</keyword>
<evidence type="ECO:0000313" key="5">
    <source>
        <dbReference type="EMBL" id="RZB40315.1"/>
    </source>
</evidence>
<dbReference type="InterPro" id="IPR006170">
    <property type="entry name" value="PBP/GOBP"/>
</dbReference>
<dbReference type="Gene3D" id="1.10.238.20">
    <property type="entry name" value="Pheromone/general odorant binding protein domain"/>
    <property type="match status" value="1"/>
</dbReference>
<dbReference type="PANTHER" id="PTHR11857:SF43">
    <property type="entry name" value="GEO07291P1-RELATED"/>
    <property type="match status" value="1"/>
</dbReference>
<evidence type="ECO:0000313" key="6">
    <source>
        <dbReference type="Proteomes" id="UP000292052"/>
    </source>
</evidence>
<comment type="similarity">
    <text evidence="2">Belongs to the PBP/GOBP family.</text>
</comment>
<dbReference type="Proteomes" id="UP000292052">
    <property type="component" value="Unassembled WGS sequence"/>
</dbReference>
<gene>
    <name evidence="5" type="ORF">BDFB_014646</name>
</gene>
<reference evidence="5 6" key="1">
    <citation type="submission" date="2017-03" db="EMBL/GenBank/DDBJ databases">
        <title>Genome of the blue death feigning beetle - Asbolus verrucosus.</title>
        <authorList>
            <person name="Rider S.D."/>
        </authorList>
    </citation>
    <scope>NUCLEOTIDE SEQUENCE [LARGE SCALE GENOMIC DNA]</scope>
    <source>
        <strain evidence="5">Butters</strain>
        <tissue evidence="5">Head and leg muscle</tissue>
    </source>
</reference>
<sequence>LKNNWPPSGRVVDSLTNQEAMKQLVTLFTVAFATGIRADVGPEENPAQVCKNETNFTEKKSEELNWDTYPDDPVIREFTFCLSKKLGYINTNGDLQNGAIKKMLLLDYEDDDDLVDKIINKCSVQKKTPRETTFELYRCLYNGAYKYTKDSF</sequence>
<dbReference type="OrthoDB" id="8194670at2759"/>
<keyword evidence="4" id="KW-0732">Signal</keyword>
<dbReference type="SUPFAM" id="SSF47565">
    <property type="entry name" value="Insect pheromone/odorant-binding proteins"/>
    <property type="match status" value="1"/>
</dbReference>
<dbReference type="EMBL" id="QDEB01120165">
    <property type="protein sequence ID" value="RZB40315.1"/>
    <property type="molecule type" value="Genomic_DNA"/>
</dbReference>
<evidence type="ECO:0000256" key="4">
    <source>
        <dbReference type="ARBA" id="ARBA00022729"/>
    </source>
</evidence>
<evidence type="ECO:0000256" key="3">
    <source>
        <dbReference type="ARBA" id="ARBA00022525"/>
    </source>
</evidence>
<dbReference type="InterPro" id="IPR036728">
    <property type="entry name" value="PBP_GOBP_sf"/>
</dbReference>
<keyword evidence="6" id="KW-1185">Reference proteome</keyword>
<protein>
    <submittedName>
        <fullName evidence="5">PBP GOBP domain containing protein</fullName>
    </submittedName>
</protein>
<name>A0A482VAK7_ASBVE</name>
<dbReference type="CDD" id="cd23992">
    <property type="entry name" value="PBP_GOBP"/>
    <property type="match status" value="1"/>
</dbReference>